<evidence type="ECO:0008006" key="3">
    <source>
        <dbReference type="Google" id="ProtNLM"/>
    </source>
</evidence>
<organism evidence="1 2">
    <name type="scientific">Candidatus Nitrospira nitrosa</name>
    <dbReference type="NCBI Taxonomy" id="1742972"/>
    <lineage>
        <taxon>Bacteria</taxon>
        <taxon>Pseudomonadati</taxon>
        <taxon>Nitrospirota</taxon>
        <taxon>Nitrospiria</taxon>
        <taxon>Nitrospirales</taxon>
        <taxon>Nitrospiraceae</taxon>
        <taxon>Nitrospira</taxon>
    </lineage>
</organism>
<evidence type="ECO:0000313" key="2">
    <source>
        <dbReference type="Proteomes" id="UP000199032"/>
    </source>
</evidence>
<dbReference type="Proteomes" id="UP000199032">
    <property type="component" value="Unassembled WGS sequence"/>
</dbReference>
<evidence type="ECO:0000313" key="1">
    <source>
        <dbReference type="EMBL" id="CUS33158.1"/>
    </source>
</evidence>
<dbReference type="AlphaFoldDB" id="A0A0S4LBC0"/>
<reference evidence="1 2" key="1">
    <citation type="submission" date="2015-10" db="EMBL/GenBank/DDBJ databases">
        <authorList>
            <person name="Gilbert D.G."/>
        </authorList>
    </citation>
    <scope>NUCLEOTIDE SEQUENCE [LARGE SCALE GENOMIC DNA]</scope>
    <source>
        <strain evidence="1">COMA1</strain>
    </source>
</reference>
<accession>A0A0S4LBC0</accession>
<keyword evidence="2" id="KW-1185">Reference proteome</keyword>
<name>A0A0S4LBC0_9BACT</name>
<dbReference type="EMBL" id="CZQA01000001">
    <property type="protein sequence ID" value="CUS33158.1"/>
    <property type="molecule type" value="Genomic_DNA"/>
</dbReference>
<gene>
    <name evidence="1" type="ORF">COMA1_11000</name>
</gene>
<dbReference type="RefSeq" id="WP_090744521.1">
    <property type="nucleotide sequence ID" value="NZ_CZQA01000001.1"/>
</dbReference>
<proteinExistence type="predicted"/>
<protein>
    <recommendedName>
        <fullName evidence="3">Lipoprotein</fullName>
    </recommendedName>
</protein>
<sequence>MTRRPRRNAHRKQRVVTLPVVGLLVFVLASSACHPHVQKFTADPRHICAGEPVQIEWSVVGSARIIVRPPSDHLHDGPVSDDGRAVITPNATTNVELHVTRFLGNPTRSVQEIEVAAGAPRREVLTASLGDATSTPSCTEGRVTATVHAKRFSPQVKVSTVLSHPNDRRTYTVQHAGRAAILTPGTVLGDFRDTPLAGDWTLSAPVGEGQTCETIPPVLVINVNTQCLAEGRP</sequence>
<dbReference type="PROSITE" id="PS51257">
    <property type="entry name" value="PROKAR_LIPOPROTEIN"/>
    <property type="match status" value="1"/>
</dbReference>